<gene>
    <name evidence="1" type="ORF">L915_20519</name>
</gene>
<dbReference type="AlphaFoldDB" id="W2FQP5"/>
<accession>W2FQP5</accession>
<sequence>MFMIVRKRRMKLKNLLQKLQTASKCYVFNSGNRKLSV</sequence>
<name>W2FQP5_PHYNI</name>
<reference evidence="1" key="1">
    <citation type="submission" date="2013-11" db="EMBL/GenBank/DDBJ databases">
        <title>The Genome Sequence of Phytophthora parasitica CJ02B3.</title>
        <authorList>
            <consortium name="The Broad Institute Genomics Platform"/>
            <person name="Russ C."/>
            <person name="Tyler B."/>
            <person name="Panabieres F."/>
            <person name="Shan W."/>
            <person name="Tripathy S."/>
            <person name="Grunwald N."/>
            <person name="Machado M."/>
            <person name="Johnson C.S."/>
            <person name="Arredondo F."/>
            <person name="Hong C."/>
            <person name="Coffey M."/>
            <person name="Young S.K."/>
            <person name="Zeng Q."/>
            <person name="Gargeya S."/>
            <person name="Fitzgerald M."/>
            <person name="Abouelleil A."/>
            <person name="Alvarado L."/>
            <person name="Chapman S.B."/>
            <person name="Gainer-Dewar J."/>
            <person name="Goldberg J."/>
            <person name="Griggs A."/>
            <person name="Gujja S."/>
            <person name="Hansen M."/>
            <person name="Howarth C."/>
            <person name="Imamovic A."/>
            <person name="Ireland A."/>
            <person name="Larimer J."/>
            <person name="McCowan C."/>
            <person name="Murphy C."/>
            <person name="Pearson M."/>
            <person name="Poon T.W."/>
            <person name="Priest M."/>
            <person name="Roberts A."/>
            <person name="Saif S."/>
            <person name="Shea T."/>
            <person name="Sykes S."/>
            <person name="Wortman J."/>
            <person name="Nusbaum C."/>
            <person name="Birren B."/>
        </authorList>
    </citation>
    <scope>NUCLEOTIDE SEQUENCE [LARGE SCALE GENOMIC DNA]</scope>
    <source>
        <strain evidence="1">CJ02B3</strain>
    </source>
</reference>
<proteinExistence type="predicted"/>
<organism evidence="1">
    <name type="scientific">Phytophthora nicotianae</name>
    <name type="common">Potato buckeye rot agent</name>
    <name type="synonym">Phytophthora parasitica</name>
    <dbReference type="NCBI Taxonomy" id="4792"/>
    <lineage>
        <taxon>Eukaryota</taxon>
        <taxon>Sar</taxon>
        <taxon>Stramenopiles</taxon>
        <taxon>Oomycota</taxon>
        <taxon>Peronosporomycetes</taxon>
        <taxon>Peronosporales</taxon>
        <taxon>Peronosporaceae</taxon>
        <taxon>Phytophthora</taxon>
    </lineage>
</organism>
<dbReference type="EMBL" id="KI689603">
    <property type="protein sequence ID" value="ETK72375.1"/>
    <property type="molecule type" value="Genomic_DNA"/>
</dbReference>
<protein>
    <submittedName>
        <fullName evidence="1">Uncharacterized protein</fullName>
    </submittedName>
</protein>
<dbReference type="Proteomes" id="UP000053236">
    <property type="component" value="Unassembled WGS sequence"/>
</dbReference>
<evidence type="ECO:0000313" key="1">
    <source>
        <dbReference type="EMBL" id="ETK72375.1"/>
    </source>
</evidence>